<reference evidence="3" key="1">
    <citation type="submission" date="2024-05" db="EMBL/GenBank/DDBJ databases">
        <title>Genome sequencing of novel strain.</title>
        <authorList>
            <person name="Ganbat D."/>
            <person name="Ganbat S."/>
            <person name="Lee S.-J."/>
        </authorList>
    </citation>
    <scope>NUCLEOTIDE SEQUENCE</scope>
    <source>
        <strain evidence="3">SMD15-11</strain>
    </source>
</reference>
<keyword evidence="1" id="KW-0802">TPR repeat</keyword>
<dbReference type="InterPro" id="IPR011990">
    <property type="entry name" value="TPR-like_helical_dom_sf"/>
</dbReference>
<name>A0AB39UYX0_9GAMM</name>
<dbReference type="PROSITE" id="PS51257">
    <property type="entry name" value="PROKAR_LIPOPROTEIN"/>
    <property type="match status" value="1"/>
</dbReference>
<feature type="signal peptide" evidence="2">
    <location>
        <begin position="1"/>
        <end position="29"/>
    </location>
</feature>
<dbReference type="PROSITE" id="PS50293">
    <property type="entry name" value="TPR_REGION"/>
    <property type="match status" value="1"/>
</dbReference>
<evidence type="ECO:0000256" key="2">
    <source>
        <dbReference type="SAM" id="SignalP"/>
    </source>
</evidence>
<sequence length="194" mass="21514">MWSLRCIKRGGLVVLLVLLAGCSGTPVKAPEAPVDPQLVEKVNTLFSQGVSDLKAGRLDEAEKAMQAVIALKADLAAPYINLGLIAERRGQTGDAEGWYRKAVSVNPQAPEAWHQLGWLARQAGRFEEARQHYEQAIRQAPDRPVFHRNLAILCDLYLGDASCALAHYRRYQELSSGADQQVALWIRDLENRAQ</sequence>
<dbReference type="SUPFAM" id="SSF48452">
    <property type="entry name" value="TPR-like"/>
    <property type="match status" value="1"/>
</dbReference>
<evidence type="ECO:0000256" key="1">
    <source>
        <dbReference type="PROSITE-ProRule" id="PRU00339"/>
    </source>
</evidence>
<keyword evidence="2" id="KW-0732">Signal</keyword>
<feature type="repeat" description="TPR" evidence="1">
    <location>
        <begin position="110"/>
        <end position="143"/>
    </location>
</feature>
<evidence type="ECO:0000313" key="3">
    <source>
        <dbReference type="EMBL" id="XDT73358.1"/>
    </source>
</evidence>
<feature type="chain" id="PRO_5044332739" evidence="2">
    <location>
        <begin position="30"/>
        <end position="194"/>
    </location>
</feature>
<feature type="repeat" description="TPR" evidence="1">
    <location>
        <begin position="76"/>
        <end position="109"/>
    </location>
</feature>
<dbReference type="RefSeq" id="WP_369602352.1">
    <property type="nucleotide sequence ID" value="NZ_CP154858.1"/>
</dbReference>
<dbReference type="Gene3D" id="1.25.40.10">
    <property type="entry name" value="Tetratricopeptide repeat domain"/>
    <property type="match status" value="2"/>
</dbReference>
<gene>
    <name evidence="3" type="ORF">AAIA72_05140</name>
</gene>
<dbReference type="SMART" id="SM00028">
    <property type="entry name" value="TPR"/>
    <property type="match status" value="3"/>
</dbReference>
<dbReference type="Pfam" id="PF13432">
    <property type="entry name" value="TPR_16"/>
    <property type="match status" value="1"/>
</dbReference>
<organism evidence="3">
    <name type="scientific">Thermohahella caldifontis</name>
    <dbReference type="NCBI Taxonomy" id="3142973"/>
    <lineage>
        <taxon>Bacteria</taxon>
        <taxon>Pseudomonadati</taxon>
        <taxon>Pseudomonadota</taxon>
        <taxon>Gammaproteobacteria</taxon>
        <taxon>Oceanospirillales</taxon>
        <taxon>Hahellaceae</taxon>
        <taxon>Thermohahella</taxon>
    </lineage>
</organism>
<protein>
    <submittedName>
        <fullName evidence="3">Tetratricopeptide repeat protein</fullName>
    </submittedName>
</protein>
<proteinExistence type="predicted"/>
<dbReference type="EMBL" id="CP154858">
    <property type="protein sequence ID" value="XDT73358.1"/>
    <property type="molecule type" value="Genomic_DNA"/>
</dbReference>
<dbReference type="KEGG" id="tcd:AAIA72_05140"/>
<accession>A0AB39UYX0</accession>
<dbReference type="AlphaFoldDB" id="A0AB39UYX0"/>
<dbReference type="PROSITE" id="PS50005">
    <property type="entry name" value="TPR"/>
    <property type="match status" value="2"/>
</dbReference>
<dbReference type="InterPro" id="IPR019734">
    <property type="entry name" value="TPR_rpt"/>
</dbReference>
<dbReference type="PANTHER" id="PTHR44998:SF1">
    <property type="entry name" value="UDP-N-ACETYLGLUCOSAMINE--PEPTIDE N-ACETYLGLUCOSAMINYLTRANSFERASE 110 KDA SUBUNIT"/>
    <property type="match status" value="1"/>
</dbReference>
<dbReference type="PANTHER" id="PTHR44998">
    <property type="match status" value="1"/>
</dbReference>